<dbReference type="Proteomes" id="UP001152561">
    <property type="component" value="Unassembled WGS sequence"/>
</dbReference>
<sequence length="105" mass="12367">MDDEGCCRNFGLGVTAAIHAVPLDLGHYVGYYVFNTLKAQADWNRWSRRRIKMVTAIDEDPEERIEKMSMILMKIKDFMMIENPKIDSSLRESYHCFSWAGKFYY</sequence>
<accession>A0A9Q1M0F3</accession>
<gene>
    <name evidence="1" type="ORF">K7X08_019037</name>
</gene>
<comment type="caution">
    <text evidence="1">The sequence shown here is derived from an EMBL/GenBank/DDBJ whole genome shotgun (WGS) entry which is preliminary data.</text>
</comment>
<organism evidence="1 2">
    <name type="scientific">Anisodus acutangulus</name>
    <dbReference type="NCBI Taxonomy" id="402998"/>
    <lineage>
        <taxon>Eukaryota</taxon>
        <taxon>Viridiplantae</taxon>
        <taxon>Streptophyta</taxon>
        <taxon>Embryophyta</taxon>
        <taxon>Tracheophyta</taxon>
        <taxon>Spermatophyta</taxon>
        <taxon>Magnoliopsida</taxon>
        <taxon>eudicotyledons</taxon>
        <taxon>Gunneridae</taxon>
        <taxon>Pentapetalae</taxon>
        <taxon>asterids</taxon>
        <taxon>lamiids</taxon>
        <taxon>Solanales</taxon>
        <taxon>Solanaceae</taxon>
        <taxon>Solanoideae</taxon>
        <taxon>Hyoscyameae</taxon>
        <taxon>Anisodus</taxon>
    </lineage>
</organism>
<dbReference type="AlphaFoldDB" id="A0A9Q1M0F3"/>
<evidence type="ECO:0000313" key="2">
    <source>
        <dbReference type="Proteomes" id="UP001152561"/>
    </source>
</evidence>
<keyword evidence="2" id="KW-1185">Reference proteome</keyword>
<reference evidence="2" key="1">
    <citation type="journal article" date="2023" name="Proc. Natl. Acad. Sci. U.S.A.">
        <title>Genomic and structural basis for evolution of tropane alkaloid biosynthesis.</title>
        <authorList>
            <person name="Wanga Y.-J."/>
            <person name="Taina T."/>
            <person name="Yua J.-Y."/>
            <person name="Lia J."/>
            <person name="Xua B."/>
            <person name="Chenc J."/>
            <person name="D'Auriad J.C."/>
            <person name="Huanga J.-P."/>
            <person name="Huanga S.-X."/>
        </authorList>
    </citation>
    <scope>NUCLEOTIDE SEQUENCE [LARGE SCALE GENOMIC DNA]</scope>
    <source>
        <strain evidence="2">cv. KIB-2019</strain>
    </source>
</reference>
<proteinExistence type="predicted"/>
<name>A0A9Q1M0F3_9SOLA</name>
<evidence type="ECO:0000313" key="1">
    <source>
        <dbReference type="EMBL" id="KAJ8546454.1"/>
    </source>
</evidence>
<protein>
    <submittedName>
        <fullName evidence="1">Uncharacterized protein</fullName>
    </submittedName>
</protein>
<dbReference type="EMBL" id="JAJAGQ010000013">
    <property type="protein sequence ID" value="KAJ8546454.1"/>
    <property type="molecule type" value="Genomic_DNA"/>
</dbReference>